<dbReference type="Proteomes" id="UP000217790">
    <property type="component" value="Unassembled WGS sequence"/>
</dbReference>
<sequence>MAESCFPLEIFDNIIDALKDNTIALKQISFVSKGLSPRNSASMKSISIIALWIFGTPVPCNHKGIIPSPTFLGINDSKSNARVVLASILPPCQCPISFKRVKNLVILISHTNPAFVQQLNYFLIQIHAEQPLLSLDVTHTTTAPPIQMLHISHVKTLIIDISGYNKSDQAKSILNWWITAFCDTDADAALKAVHLKIDVNDILSLSGPDYGDLWKQMDKVLHGIHSLRTLEIMFYNMLPEWLWNEAEAQIIEGFKMRDPLCGLVIKVTAFSSSLPLLM</sequence>
<reference evidence="2" key="1">
    <citation type="journal article" date="2017" name="Nat. Ecol. Evol.">
        <title>Genome expansion and lineage-specific genetic innovations in the forest pathogenic fungi Armillaria.</title>
        <authorList>
            <person name="Sipos G."/>
            <person name="Prasanna A.N."/>
            <person name="Walter M.C."/>
            <person name="O'Connor E."/>
            <person name="Balint B."/>
            <person name="Krizsan K."/>
            <person name="Kiss B."/>
            <person name="Hess J."/>
            <person name="Varga T."/>
            <person name="Slot J."/>
            <person name="Riley R."/>
            <person name="Boka B."/>
            <person name="Rigling D."/>
            <person name="Barry K."/>
            <person name="Lee J."/>
            <person name="Mihaltcheva S."/>
            <person name="LaButti K."/>
            <person name="Lipzen A."/>
            <person name="Waldron R."/>
            <person name="Moloney N.M."/>
            <person name="Sperisen C."/>
            <person name="Kredics L."/>
            <person name="Vagvoelgyi C."/>
            <person name="Patrignani A."/>
            <person name="Fitzpatrick D."/>
            <person name="Nagy I."/>
            <person name="Doyle S."/>
            <person name="Anderson J.B."/>
            <person name="Grigoriev I.V."/>
            <person name="Gueldener U."/>
            <person name="Muensterkoetter M."/>
            <person name="Nagy L.G."/>
        </authorList>
    </citation>
    <scope>NUCLEOTIDE SEQUENCE [LARGE SCALE GENOMIC DNA]</scope>
    <source>
        <strain evidence="2">Ar21-2</strain>
    </source>
</reference>
<organism evidence="1 2">
    <name type="scientific">Armillaria gallica</name>
    <name type="common">Bulbous honey fungus</name>
    <name type="synonym">Armillaria bulbosa</name>
    <dbReference type="NCBI Taxonomy" id="47427"/>
    <lineage>
        <taxon>Eukaryota</taxon>
        <taxon>Fungi</taxon>
        <taxon>Dikarya</taxon>
        <taxon>Basidiomycota</taxon>
        <taxon>Agaricomycotina</taxon>
        <taxon>Agaricomycetes</taxon>
        <taxon>Agaricomycetidae</taxon>
        <taxon>Agaricales</taxon>
        <taxon>Marasmiineae</taxon>
        <taxon>Physalacriaceae</taxon>
        <taxon>Armillaria</taxon>
    </lineage>
</organism>
<protein>
    <recommendedName>
        <fullName evidence="3">F-box domain-containing protein</fullName>
    </recommendedName>
</protein>
<evidence type="ECO:0008006" key="3">
    <source>
        <dbReference type="Google" id="ProtNLM"/>
    </source>
</evidence>
<gene>
    <name evidence="1" type="ORF">ARMGADRAFT_1140892</name>
</gene>
<dbReference type="EMBL" id="KZ293716">
    <property type="protein sequence ID" value="PBK82539.1"/>
    <property type="molecule type" value="Genomic_DNA"/>
</dbReference>
<name>A0A2H3CHG2_ARMGA</name>
<keyword evidence="2" id="KW-1185">Reference proteome</keyword>
<proteinExistence type="predicted"/>
<accession>A0A2H3CHG2</accession>
<dbReference type="AlphaFoldDB" id="A0A2H3CHG2"/>
<evidence type="ECO:0000313" key="1">
    <source>
        <dbReference type="EMBL" id="PBK82539.1"/>
    </source>
</evidence>
<evidence type="ECO:0000313" key="2">
    <source>
        <dbReference type="Proteomes" id="UP000217790"/>
    </source>
</evidence>
<dbReference type="InParanoid" id="A0A2H3CHG2"/>